<keyword evidence="3" id="KW-1185">Reference proteome</keyword>
<gene>
    <name evidence="2" type="ORF">Q7C36_017005</name>
</gene>
<feature type="region of interest" description="Disordered" evidence="1">
    <location>
        <begin position="1"/>
        <end position="25"/>
    </location>
</feature>
<dbReference type="Proteomes" id="UP001187315">
    <property type="component" value="Unassembled WGS sequence"/>
</dbReference>
<accession>A0AA88SCK1</accession>
<dbReference type="EMBL" id="JAVHJS010000018">
    <property type="protein sequence ID" value="KAK2829015.1"/>
    <property type="molecule type" value="Genomic_DNA"/>
</dbReference>
<reference evidence="2" key="1">
    <citation type="submission" date="2023-08" db="EMBL/GenBank/DDBJ databases">
        <title>Pelteobagrus vachellii genome.</title>
        <authorList>
            <person name="Liu H."/>
        </authorList>
    </citation>
    <scope>NUCLEOTIDE SEQUENCE</scope>
    <source>
        <strain evidence="2">PRFRI_2022a</strain>
        <tissue evidence="2">Muscle</tissue>
    </source>
</reference>
<organism evidence="2 3">
    <name type="scientific">Tachysurus vachellii</name>
    <name type="common">Darkbarbel catfish</name>
    <name type="synonym">Pelteobagrus vachellii</name>
    <dbReference type="NCBI Taxonomy" id="175792"/>
    <lineage>
        <taxon>Eukaryota</taxon>
        <taxon>Metazoa</taxon>
        <taxon>Chordata</taxon>
        <taxon>Craniata</taxon>
        <taxon>Vertebrata</taxon>
        <taxon>Euteleostomi</taxon>
        <taxon>Actinopterygii</taxon>
        <taxon>Neopterygii</taxon>
        <taxon>Teleostei</taxon>
        <taxon>Ostariophysi</taxon>
        <taxon>Siluriformes</taxon>
        <taxon>Bagridae</taxon>
        <taxon>Tachysurus</taxon>
    </lineage>
</organism>
<dbReference type="AlphaFoldDB" id="A0AA88SCK1"/>
<proteinExistence type="predicted"/>
<protein>
    <submittedName>
        <fullName evidence="2">Uncharacterized protein</fullName>
    </submittedName>
</protein>
<evidence type="ECO:0000256" key="1">
    <source>
        <dbReference type="SAM" id="MobiDB-lite"/>
    </source>
</evidence>
<feature type="compositionally biased region" description="Polar residues" evidence="1">
    <location>
        <begin position="11"/>
        <end position="25"/>
    </location>
</feature>
<evidence type="ECO:0000313" key="2">
    <source>
        <dbReference type="EMBL" id="KAK2829015.1"/>
    </source>
</evidence>
<comment type="caution">
    <text evidence="2">The sequence shown here is derived from an EMBL/GenBank/DDBJ whole genome shotgun (WGS) entry which is preliminary data.</text>
</comment>
<name>A0AA88SCK1_TACVA</name>
<evidence type="ECO:0000313" key="3">
    <source>
        <dbReference type="Proteomes" id="UP001187315"/>
    </source>
</evidence>
<sequence length="98" mass="10694">MRSRRIPNRRSVFSSKSSTGRTSQDFHVSCSGVLRGGNRLLCDSHSYPTTLLCHVEPISPASTQHASGCVMQSDSMAVKSVKVNNIVEVVMEVVMEVV</sequence>